<dbReference type="SUPFAM" id="SSF52777">
    <property type="entry name" value="CoA-dependent acyltransferases"/>
    <property type="match status" value="1"/>
</dbReference>
<protein>
    <submittedName>
        <fullName evidence="1">Condensation domain protein</fullName>
    </submittedName>
</protein>
<dbReference type="EMBL" id="JAOB01000009">
    <property type="protein sequence ID" value="EUA76156.1"/>
    <property type="molecule type" value="Genomic_DNA"/>
</dbReference>
<sequence length="84" mass="9542">MLMIHHLAVDGVSWRILLEDINIAWPSTGADSRSCCLSLDVFCRWATLLAEHARHPEVVEQAQMWRGSSRCLRCSQRSARSGYV</sequence>
<dbReference type="AlphaFoldDB" id="X8E7G8"/>
<name>X8E7G8_MYCXE</name>
<organism evidence="1">
    <name type="scientific">Mycobacterium xenopi 4042</name>
    <dbReference type="NCBI Taxonomy" id="1299334"/>
    <lineage>
        <taxon>Bacteria</taxon>
        <taxon>Bacillati</taxon>
        <taxon>Actinomycetota</taxon>
        <taxon>Actinomycetes</taxon>
        <taxon>Mycobacteriales</taxon>
        <taxon>Mycobacteriaceae</taxon>
        <taxon>Mycobacterium</taxon>
    </lineage>
</organism>
<reference evidence="1" key="1">
    <citation type="submission" date="2014-01" db="EMBL/GenBank/DDBJ databases">
        <authorList>
            <person name="Brown-Elliot B."/>
            <person name="Wallace R."/>
            <person name="Lenaerts A."/>
            <person name="Ordway D."/>
            <person name="DeGroote M.A."/>
            <person name="Parker T."/>
            <person name="Sizemore C."/>
            <person name="Tallon L.J."/>
            <person name="Sadzewicz L.K."/>
            <person name="Sengamalay N."/>
            <person name="Fraser C.M."/>
            <person name="Hine E."/>
            <person name="Shefchek K.A."/>
            <person name="Das S.P."/>
            <person name="Tettelin H."/>
        </authorList>
    </citation>
    <scope>NUCLEOTIDE SEQUENCE [LARGE SCALE GENOMIC DNA]</scope>
    <source>
        <strain evidence="1">4042</strain>
    </source>
</reference>
<dbReference type="PATRIC" id="fig|1299334.3.peg.551"/>
<gene>
    <name evidence="1" type="ORF">I553_10440</name>
</gene>
<dbReference type="InterPro" id="IPR023213">
    <property type="entry name" value="CAT-like_dom_sf"/>
</dbReference>
<proteinExistence type="predicted"/>
<dbReference type="Gene3D" id="3.30.559.10">
    <property type="entry name" value="Chloramphenicol acetyltransferase-like domain"/>
    <property type="match status" value="1"/>
</dbReference>
<accession>X8E7G8</accession>
<evidence type="ECO:0000313" key="1">
    <source>
        <dbReference type="EMBL" id="EUA76156.1"/>
    </source>
</evidence>
<comment type="caution">
    <text evidence="1">The sequence shown here is derived from an EMBL/GenBank/DDBJ whole genome shotgun (WGS) entry which is preliminary data.</text>
</comment>